<dbReference type="PANTHER" id="PTHR15633:SF2">
    <property type="entry name" value="NUCLEOLAR PROTEIN 11"/>
    <property type="match status" value="1"/>
</dbReference>
<feature type="domain" description="Nucleolar protein 11 N-terminal" evidence="1">
    <location>
        <begin position="1"/>
        <end position="323"/>
    </location>
</feature>
<dbReference type="EMBL" id="GDHC01018716">
    <property type="protein sequence ID" value="JAP99912.1"/>
    <property type="molecule type" value="Transcribed_RNA"/>
</dbReference>
<proteinExistence type="predicted"/>
<protein>
    <submittedName>
        <fullName evidence="2">Nucleolar protein 11</fullName>
    </submittedName>
</protein>
<reference evidence="2" key="1">
    <citation type="journal article" date="2016" name="Gigascience">
        <title>De novo construction of an expanded transcriptome assembly for the western tarnished plant bug, Lygus hesperus.</title>
        <authorList>
            <person name="Tassone E.E."/>
            <person name="Geib S.M."/>
            <person name="Hall B."/>
            <person name="Fabrick J.A."/>
            <person name="Brent C.S."/>
            <person name="Hull J.J."/>
        </authorList>
    </citation>
    <scope>NUCLEOTIDE SEQUENCE</scope>
</reference>
<gene>
    <name evidence="2" type="primary">NOL11</name>
    <name evidence="2" type="ORF">g.75522</name>
</gene>
<dbReference type="GO" id="GO:0030490">
    <property type="term" value="P:maturation of SSU-rRNA"/>
    <property type="evidence" value="ECO:0007669"/>
    <property type="project" value="InterPro"/>
</dbReference>
<sequence>MAKILAPYALCPLAERKRFVGVSPDSESGCVIVTLARNIIIRYRLSNQKQVSSWSTKAMLSAPVIYDHASKLYYGIFNSDEVSSWEEHVVSLGKLSKTKFIWLIHSIVSSDDIPAVLVYQNGVISPLKTDLANSKAPPEVKDDQLLPPEENIKEARLVSLASVHYVALYTATEAGETILHLVPVDQDRGTRSFIKLNRDGFKLTAFTILDGDSPVLITLWSDGKLFSLSLPIKDLFPGKLISMVSCIDVNHPAVILQLGQEHFVLYGAAPNSEGAYLVILGRQFGLPESRAKMKVYDNECRMWTCRNNIVMVLGGHLVVAPFRLNTVKLASLIGVDKTALNTNSSIMDNTVEGITSSIIQMKEEGHIEHFICDSVFSELLEAKNTEGVNAALDNISDIPDKWLIQLANYAAEDEGLLRRILKLPLSGDASTQTLVRQKLMLSSALKLISVVTEMLKEDDVDKCILDWACLLCDTHYLQCLLSKDDQVISVTRDLHDAVEEHIESMVTYRSLLAEINYFKRGKVTSNTPPVSSHSYVVEKIKLY</sequence>
<dbReference type="GO" id="GO:0003723">
    <property type="term" value="F:RNA binding"/>
    <property type="evidence" value="ECO:0007669"/>
    <property type="project" value="TreeGrafter"/>
</dbReference>
<dbReference type="Pfam" id="PF08168">
    <property type="entry name" value="NOL11_N"/>
    <property type="match status" value="1"/>
</dbReference>
<dbReference type="InterPro" id="IPR012584">
    <property type="entry name" value="NOL11_N"/>
</dbReference>
<name>A0A146KTS7_LYGHE</name>
<dbReference type="GO" id="GO:0005730">
    <property type="term" value="C:nucleolus"/>
    <property type="evidence" value="ECO:0007669"/>
    <property type="project" value="TreeGrafter"/>
</dbReference>
<dbReference type="PANTHER" id="PTHR15633">
    <property type="entry name" value="NUCLEOLAR PROTEIN 11"/>
    <property type="match status" value="1"/>
</dbReference>
<accession>A0A146KTS7</accession>
<dbReference type="InterPro" id="IPR042859">
    <property type="entry name" value="NOL11"/>
</dbReference>
<evidence type="ECO:0000313" key="2">
    <source>
        <dbReference type="EMBL" id="JAP99912.1"/>
    </source>
</evidence>
<dbReference type="AlphaFoldDB" id="A0A146KTS7"/>
<evidence type="ECO:0000259" key="1">
    <source>
        <dbReference type="Pfam" id="PF08168"/>
    </source>
</evidence>
<organism evidence="2">
    <name type="scientific">Lygus hesperus</name>
    <name type="common">Western plant bug</name>
    <dbReference type="NCBI Taxonomy" id="30085"/>
    <lineage>
        <taxon>Eukaryota</taxon>
        <taxon>Metazoa</taxon>
        <taxon>Ecdysozoa</taxon>
        <taxon>Arthropoda</taxon>
        <taxon>Hexapoda</taxon>
        <taxon>Insecta</taxon>
        <taxon>Pterygota</taxon>
        <taxon>Neoptera</taxon>
        <taxon>Paraneoptera</taxon>
        <taxon>Hemiptera</taxon>
        <taxon>Heteroptera</taxon>
        <taxon>Panheteroptera</taxon>
        <taxon>Cimicomorpha</taxon>
        <taxon>Miridae</taxon>
        <taxon>Mirini</taxon>
        <taxon>Lygus</taxon>
    </lineage>
</organism>